<dbReference type="CDD" id="cd00586">
    <property type="entry name" value="4HBT"/>
    <property type="match status" value="1"/>
</dbReference>
<keyword evidence="4" id="KW-1185">Reference proteome</keyword>
<dbReference type="SUPFAM" id="SSF54637">
    <property type="entry name" value="Thioesterase/thiol ester dehydrase-isomerase"/>
    <property type="match status" value="1"/>
</dbReference>
<dbReference type="RefSeq" id="WP_237261662.1">
    <property type="nucleotide sequence ID" value="NZ_AP024202.1"/>
</dbReference>
<sequence length="130" mass="14987">MFKINMKVRDYECDIQGVVNNAVYQNYLEHSRHDFLLENEIDFVALANQGIHLVVVRAELDYKQSLKPGDDFYITVELEKESRVKFAFVQKIYRTVDGQLMLAARTLGVALNEKGRPTAFESLDNIISKD</sequence>
<organism evidence="3 4">
    <name type="scientific">Thiomicrorhabdus immobilis</name>
    <dbReference type="NCBI Taxonomy" id="2791037"/>
    <lineage>
        <taxon>Bacteria</taxon>
        <taxon>Pseudomonadati</taxon>
        <taxon>Pseudomonadota</taxon>
        <taxon>Gammaproteobacteria</taxon>
        <taxon>Thiotrichales</taxon>
        <taxon>Piscirickettsiaceae</taxon>
        <taxon>Thiomicrorhabdus</taxon>
    </lineage>
</organism>
<gene>
    <name evidence="3" type="ORF">THMIRHAM_19750</name>
</gene>
<accession>A0ABN6CYX4</accession>
<reference evidence="3" key="1">
    <citation type="journal article" date="2022" name="Arch. Microbiol.">
        <title>Thiomicrorhabdus immobilis sp. nov., a mesophilic sulfur-oxidizing bacterium isolated from sediment of a brackish lake in northern Japan.</title>
        <authorList>
            <person name="Kojima H."/>
            <person name="Mochizuki J."/>
            <person name="Kanda M."/>
            <person name="Watanabe T."/>
            <person name="Fukui M."/>
        </authorList>
    </citation>
    <scope>NUCLEOTIDE SEQUENCE</scope>
    <source>
        <strain evidence="3">Am19</strain>
    </source>
</reference>
<keyword evidence="2" id="KW-0378">Hydrolase</keyword>
<protein>
    <submittedName>
        <fullName evidence="3">Thioesterase</fullName>
    </submittedName>
</protein>
<dbReference type="PANTHER" id="PTHR31793">
    <property type="entry name" value="4-HYDROXYBENZOYL-COA THIOESTERASE FAMILY MEMBER"/>
    <property type="match status" value="1"/>
</dbReference>
<dbReference type="Pfam" id="PF13279">
    <property type="entry name" value="4HBT_2"/>
    <property type="match status" value="1"/>
</dbReference>
<evidence type="ECO:0000313" key="4">
    <source>
        <dbReference type="Proteomes" id="UP001054820"/>
    </source>
</evidence>
<dbReference type="Gene3D" id="3.10.129.10">
    <property type="entry name" value="Hotdog Thioesterase"/>
    <property type="match status" value="1"/>
</dbReference>
<dbReference type="EMBL" id="AP024202">
    <property type="protein sequence ID" value="BCN94190.1"/>
    <property type="molecule type" value="Genomic_DNA"/>
</dbReference>
<dbReference type="PIRSF" id="PIRSF003230">
    <property type="entry name" value="YbgC"/>
    <property type="match status" value="1"/>
</dbReference>
<proteinExistence type="inferred from homology"/>
<dbReference type="InterPro" id="IPR050563">
    <property type="entry name" value="4-hydroxybenzoyl-CoA_TE"/>
</dbReference>
<name>A0ABN6CYX4_9GAMM</name>
<dbReference type="InterPro" id="IPR006684">
    <property type="entry name" value="YbgC/YbaW"/>
</dbReference>
<evidence type="ECO:0000256" key="1">
    <source>
        <dbReference type="ARBA" id="ARBA00005953"/>
    </source>
</evidence>
<dbReference type="InterPro" id="IPR029069">
    <property type="entry name" value="HotDog_dom_sf"/>
</dbReference>
<dbReference type="PANTHER" id="PTHR31793:SF27">
    <property type="entry name" value="NOVEL THIOESTERASE SUPERFAMILY DOMAIN AND SAPOSIN A-TYPE DOMAIN CONTAINING PROTEIN (0610012H03RIK)"/>
    <property type="match status" value="1"/>
</dbReference>
<dbReference type="Proteomes" id="UP001054820">
    <property type="component" value="Chromosome"/>
</dbReference>
<evidence type="ECO:0000256" key="2">
    <source>
        <dbReference type="ARBA" id="ARBA00022801"/>
    </source>
</evidence>
<evidence type="ECO:0000313" key="3">
    <source>
        <dbReference type="EMBL" id="BCN94190.1"/>
    </source>
</evidence>
<comment type="similarity">
    <text evidence="1">Belongs to the 4-hydroxybenzoyl-CoA thioesterase family.</text>
</comment>